<gene>
    <name evidence="2" type="ORF">QIT00_31100</name>
</gene>
<dbReference type="InterPro" id="IPR038765">
    <property type="entry name" value="Papain-like_cys_pep_sf"/>
</dbReference>
<evidence type="ECO:0000313" key="3">
    <source>
        <dbReference type="Proteomes" id="UP001237105"/>
    </source>
</evidence>
<reference evidence="2 3" key="1">
    <citation type="submission" date="2023-05" db="EMBL/GenBank/DDBJ databases">
        <title>Draft genome sequence of Streptomyces sp. B-S-A12 isolated from a cave soil in Thailand.</title>
        <authorList>
            <person name="Chamroensaksri N."/>
            <person name="Muangham S."/>
        </authorList>
    </citation>
    <scope>NUCLEOTIDE SEQUENCE [LARGE SCALE GENOMIC DNA]</scope>
    <source>
        <strain evidence="2 3">B-S-A12</strain>
    </source>
</reference>
<dbReference type="PANTHER" id="PTHR11786">
    <property type="entry name" value="N-HYDROXYARYLAMINE O-ACETYLTRANSFERASE"/>
    <property type="match status" value="1"/>
</dbReference>
<dbReference type="Gene3D" id="3.30.2140.10">
    <property type="entry name" value="Arylamine N-acetyltransferase"/>
    <property type="match status" value="1"/>
</dbReference>
<dbReference type="SUPFAM" id="SSF54001">
    <property type="entry name" value="Cysteine proteinases"/>
    <property type="match status" value="1"/>
</dbReference>
<protein>
    <submittedName>
        <fullName evidence="2">Arylamine N-acetyltransferase</fullName>
    </submittedName>
</protein>
<organism evidence="2 3">
    <name type="scientific">Streptomyces luteolus</name>
    <dbReference type="NCBI Taxonomy" id="3043615"/>
    <lineage>
        <taxon>Bacteria</taxon>
        <taxon>Bacillati</taxon>
        <taxon>Actinomycetota</taxon>
        <taxon>Actinomycetes</taxon>
        <taxon>Kitasatosporales</taxon>
        <taxon>Streptomycetaceae</taxon>
        <taxon>Streptomyces</taxon>
    </lineage>
</organism>
<accession>A0ABT6T505</accession>
<dbReference type="PANTHER" id="PTHR11786:SF0">
    <property type="entry name" value="ARYLAMINE N-ACETYLTRANSFERASE 4-RELATED"/>
    <property type="match status" value="1"/>
</dbReference>
<dbReference type="Proteomes" id="UP001237105">
    <property type="component" value="Unassembled WGS sequence"/>
</dbReference>
<name>A0ABT6T505_9ACTN</name>
<dbReference type="Gene3D" id="2.40.128.150">
    <property type="entry name" value="Cysteine proteinases"/>
    <property type="match status" value="1"/>
</dbReference>
<evidence type="ECO:0000256" key="1">
    <source>
        <dbReference type="ARBA" id="ARBA00006547"/>
    </source>
</evidence>
<dbReference type="EMBL" id="JASCIS010000045">
    <property type="protein sequence ID" value="MDI3422940.1"/>
    <property type="molecule type" value="Genomic_DNA"/>
</dbReference>
<evidence type="ECO:0000313" key="2">
    <source>
        <dbReference type="EMBL" id="MDI3422940.1"/>
    </source>
</evidence>
<proteinExistence type="inferred from homology"/>
<comment type="similarity">
    <text evidence="1">Belongs to the arylamine N-acetyltransferase family.</text>
</comment>
<dbReference type="RefSeq" id="WP_282538793.1">
    <property type="nucleotide sequence ID" value="NZ_JASCIS010000045.1"/>
</dbReference>
<dbReference type="Pfam" id="PF00797">
    <property type="entry name" value="Acetyltransf_2"/>
    <property type="match status" value="1"/>
</dbReference>
<sequence length="289" mass="32480">MTITSVDDAGTDPIWGSDQLDLDAYLRRIDYDGPRSATLDTLRAVHRGHLATIGFIADGIDRDQLPIDVKSVQDKLVHGAEGGSCYEHNLLFAAVLTRLGFTVTRHLARVRRGNTTDIRFRSHTALLVGAEGGERYLADVGFGDEGPLEPIPYRHGATLEVGGWRWRLDDDGEEWVLRSMHADGWFDVYSFTTEAQYPIDFEVAAHFSMTSPRSVFIGHVVAMRVGPDERLVLRDRILETRRPDFDDERRLIAVDEIVPTLRDVLGLTIPDEQAAKITAHLHRDRSARQ</sequence>
<comment type="caution">
    <text evidence="2">The sequence shown here is derived from an EMBL/GenBank/DDBJ whole genome shotgun (WGS) entry which is preliminary data.</text>
</comment>
<keyword evidence="3" id="KW-1185">Reference proteome</keyword>
<dbReference type="InterPro" id="IPR001447">
    <property type="entry name" value="Arylamine_N-AcTrfase"/>
</dbReference>